<dbReference type="InterPro" id="IPR012094">
    <property type="entry name" value="tRNA_Ile_lys_synt"/>
</dbReference>
<sequence>MTATGPRLPAIDNPLPPGLIARFRADLASLWSGEGRLGIAVSGGPDSLALLLLAHAAMPGQIVAATVDHGLRSESAEEAAMVADLCRKLGVPHAVLPIEVPRGNVQHEARTARYAALARWMRDEGIAALATAHHADDQAETLMMRLNRGSGLSGLAGVRGRGTLPSSDLSLVRPLLGWRKDELEKLVRDAGIVAAEDPSNEDMRFDRARMRAALADADWLDVEAVARSASWLADADAALDQWVERVWSDGSRPSNGDLTLALPADLPREVRLRLLARAMEQFGAAPRGSQVAEMLDALEQGETRNLAGVIVVPSNAGWVLRREPPRR</sequence>
<keyword evidence="6" id="KW-0963">Cytoplasm</keyword>
<keyword evidence="1 6" id="KW-0436">Ligase</keyword>
<comment type="subcellular location">
    <subcellularLocation>
        <location evidence="6">Cytoplasm</location>
    </subcellularLocation>
</comment>
<feature type="domain" description="tRNA(Ile)-lysidine/2-thiocytidine synthase N-terminal" evidence="7">
    <location>
        <begin position="38"/>
        <end position="212"/>
    </location>
</feature>
<feature type="binding site" evidence="6">
    <location>
        <begin position="42"/>
        <end position="47"/>
    </location>
    <ligand>
        <name>ATP</name>
        <dbReference type="ChEBI" id="CHEBI:30616"/>
    </ligand>
</feature>
<dbReference type="GO" id="GO:0005737">
    <property type="term" value="C:cytoplasm"/>
    <property type="evidence" value="ECO:0007669"/>
    <property type="project" value="UniProtKB-SubCell"/>
</dbReference>
<dbReference type="CDD" id="cd01992">
    <property type="entry name" value="TilS_N"/>
    <property type="match status" value="1"/>
</dbReference>
<evidence type="ECO:0000256" key="6">
    <source>
        <dbReference type="HAMAP-Rule" id="MF_01161"/>
    </source>
</evidence>
<dbReference type="AlphaFoldDB" id="A0A1Y6EQQ9"/>
<organism evidence="8 9">
    <name type="scientific">Altererythrobacter xiamenensis</name>
    <dbReference type="NCBI Taxonomy" id="1316679"/>
    <lineage>
        <taxon>Bacteria</taxon>
        <taxon>Pseudomonadati</taxon>
        <taxon>Pseudomonadota</taxon>
        <taxon>Alphaproteobacteria</taxon>
        <taxon>Sphingomonadales</taxon>
        <taxon>Erythrobacteraceae</taxon>
        <taxon>Altererythrobacter</taxon>
    </lineage>
</organism>
<dbReference type="EMBL" id="FXWG01000001">
    <property type="protein sequence ID" value="SMQ62842.1"/>
    <property type="molecule type" value="Genomic_DNA"/>
</dbReference>
<gene>
    <name evidence="6" type="primary">tilS</name>
    <name evidence="8" type="ORF">SAMN06297468_0761</name>
</gene>
<dbReference type="HAMAP" id="MF_01161">
    <property type="entry name" value="tRNA_Ile_lys_synt"/>
    <property type="match status" value="1"/>
</dbReference>
<evidence type="ECO:0000256" key="5">
    <source>
        <dbReference type="ARBA" id="ARBA00048539"/>
    </source>
</evidence>
<keyword evidence="4 6" id="KW-0067">ATP-binding</keyword>
<keyword evidence="9" id="KW-1185">Reference proteome</keyword>
<evidence type="ECO:0000259" key="7">
    <source>
        <dbReference type="Pfam" id="PF01171"/>
    </source>
</evidence>
<dbReference type="Pfam" id="PF01171">
    <property type="entry name" value="ATP_bind_3"/>
    <property type="match status" value="1"/>
</dbReference>
<dbReference type="PANTHER" id="PTHR43033:SF5">
    <property type="entry name" value="TRNA(ILE)-LYSIDINE SYNTHETASE"/>
    <property type="match status" value="1"/>
</dbReference>
<dbReference type="InterPro" id="IPR011063">
    <property type="entry name" value="TilS/TtcA_N"/>
</dbReference>
<dbReference type="GO" id="GO:0006400">
    <property type="term" value="P:tRNA modification"/>
    <property type="evidence" value="ECO:0007669"/>
    <property type="project" value="UniProtKB-UniRule"/>
</dbReference>
<dbReference type="Gene3D" id="3.40.50.620">
    <property type="entry name" value="HUPs"/>
    <property type="match status" value="1"/>
</dbReference>
<evidence type="ECO:0000313" key="8">
    <source>
        <dbReference type="EMBL" id="SMQ62842.1"/>
    </source>
</evidence>
<evidence type="ECO:0000256" key="4">
    <source>
        <dbReference type="ARBA" id="ARBA00022840"/>
    </source>
</evidence>
<evidence type="ECO:0000256" key="2">
    <source>
        <dbReference type="ARBA" id="ARBA00022694"/>
    </source>
</evidence>
<keyword evidence="3 6" id="KW-0547">Nucleotide-binding</keyword>
<dbReference type="NCBIfam" id="TIGR02432">
    <property type="entry name" value="lysidine_TilS_N"/>
    <property type="match status" value="1"/>
</dbReference>
<proteinExistence type="inferred from homology"/>
<dbReference type="GO" id="GO:0005524">
    <property type="term" value="F:ATP binding"/>
    <property type="evidence" value="ECO:0007669"/>
    <property type="project" value="UniProtKB-UniRule"/>
</dbReference>
<dbReference type="Proteomes" id="UP000194420">
    <property type="component" value="Unassembled WGS sequence"/>
</dbReference>
<dbReference type="OrthoDB" id="9807403at2"/>
<comment type="catalytic activity">
    <reaction evidence="5 6">
        <text>cytidine(34) in tRNA(Ile2) + L-lysine + ATP = lysidine(34) in tRNA(Ile2) + AMP + diphosphate + H(+)</text>
        <dbReference type="Rhea" id="RHEA:43744"/>
        <dbReference type="Rhea" id="RHEA-COMP:10625"/>
        <dbReference type="Rhea" id="RHEA-COMP:10670"/>
        <dbReference type="ChEBI" id="CHEBI:15378"/>
        <dbReference type="ChEBI" id="CHEBI:30616"/>
        <dbReference type="ChEBI" id="CHEBI:32551"/>
        <dbReference type="ChEBI" id="CHEBI:33019"/>
        <dbReference type="ChEBI" id="CHEBI:82748"/>
        <dbReference type="ChEBI" id="CHEBI:83665"/>
        <dbReference type="ChEBI" id="CHEBI:456215"/>
        <dbReference type="EC" id="6.3.4.19"/>
    </reaction>
</comment>
<dbReference type="PANTHER" id="PTHR43033">
    <property type="entry name" value="TRNA(ILE)-LYSIDINE SYNTHASE-RELATED"/>
    <property type="match status" value="1"/>
</dbReference>
<comment type="domain">
    <text evidence="6">The N-terminal region contains the highly conserved SGGXDS motif, predicted to be a P-loop motif involved in ATP binding.</text>
</comment>
<comment type="similarity">
    <text evidence="6">Belongs to the tRNA(Ile)-lysidine synthase family.</text>
</comment>
<comment type="function">
    <text evidence="6">Ligates lysine onto the cytidine present at position 34 of the AUA codon-specific tRNA(Ile) that contains the anticodon CAU, in an ATP-dependent manner. Cytidine is converted to lysidine, thus changing the amino acid specificity of the tRNA from methionine to isoleucine.</text>
</comment>
<dbReference type="EC" id="6.3.4.19" evidence="6"/>
<dbReference type="InterPro" id="IPR014729">
    <property type="entry name" value="Rossmann-like_a/b/a_fold"/>
</dbReference>
<keyword evidence="2 6" id="KW-0819">tRNA processing</keyword>
<dbReference type="RefSeq" id="WP_086436653.1">
    <property type="nucleotide sequence ID" value="NZ_FXWG01000001.1"/>
</dbReference>
<evidence type="ECO:0000256" key="3">
    <source>
        <dbReference type="ARBA" id="ARBA00022741"/>
    </source>
</evidence>
<protein>
    <recommendedName>
        <fullName evidence="6">tRNA(Ile)-lysidine synthase</fullName>
        <ecNumber evidence="6">6.3.4.19</ecNumber>
    </recommendedName>
    <alternativeName>
        <fullName evidence="6">tRNA(Ile)-2-lysyl-cytidine synthase</fullName>
    </alternativeName>
    <alternativeName>
        <fullName evidence="6">tRNA(Ile)-lysidine synthetase</fullName>
    </alternativeName>
</protein>
<dbReference type="SUPFAM" id="SSF52402">
    <property type="entry name" value="Adenine nucleotide alpha hydrolases-like"/>
    <property type="match status" value="1"/>
</dbReference>
<dbReference type="GO" id="GO:0032267">
    <property type="term" value="F:tRNA(Ile)-lysidine synthase activity"/>
    <property type="evidence" value="ECO:0007669"/>
    <property type="project" value="UniProtKB-EC"/>
</dbReference>
<reference evidence="9" key="1">
    <citation type="submission" date="2017-04" db="EMBL/GenBank/DDBJ databases">
        <authorList>
            <person name="Varghese N."/>
            <person name="Submissions S."/>
        </authorList>
    </citation>
    <scope>NUCLEOTIDE SEQUENCE [LARGE SCALE GENOMIC DNA]</scope>
</reference>
<evidence type="ECO:0000313" key="9">
    <source>
        <dbReference type="Proteomes" id="UP000194420"/>
    </source>
</evidence>
<name>A0A1Y6EQQ9_9SPHN</name>
<dbReference type="InterPro" id="IPR012795">
    <property type="entry name" value="tRNA_Ile_lys_synt_N"/>
</dbReference>
<accession>A0A1Y6EQQ9</accession>
<evidence type="ECO:0000256" key="1">
    <source>
        <dbReference type="ARBA" id="ARBA00022598"/>
    </source>
</evidence>